<evidence type="ECO:0000313" key="2">
    <source>
        <dbReference type="Proteomes" id="UP000319210"/>
    </source>
</evidence>
<dbReference type="RefSeq" id="WP_051846177.1">
    <property type="nucleotide sequence ID" value="NZ_BJMM01000033.1"/>
</dbReference>
<proteinExistence type="predicted"/>
<gene>
    <name evidence="1" type="ORF">SCA03_51380</name>
</gene>
<dbReference type="AlphaFoldDB" id="A0A4Y3R764"/>
<accession>A0A4Y3R764</accession>
<keyword evidence="2" id="KW-1185">Reference proteome</keyword>
<evidence type="ECO:0000313" key="1">
    <source>
        <dbReference type="EMBL" id="GEB52587.1"/>
    </source>
</evidence>
<dbReference type="EMBL" id="BJMM01000033">
    <property type="protein sequence ID" value="GEB52587.1"/>
    <property type="molecule type" value="Genomic_DNA"/>
</dbReference>
<organism evidence="1 2">
    <name type="scientific">Streptomyces cacaoi</name>
    <dbReference type="NCBI Taxonomy" id="1898"/>
    <lineage>
        <taxon>Bacteria</taxon>
        <taxon>Bacillati</taxon>
        <taxon>Actinomycetota</taxon>
        <taxon>Actinomycetes</taxon>
        <taxon>Kitasatosporales</taxon>
        <taxon>Streptomycetaceae</taxon>
        <taxon>Streptomyces</taxon>
    </lineage>
</organism>
<comment type="caution">
    <text evidence="1">The sequence shown here is derived from an EMBL/GenBank/DDBJ whole genome shotgun (WGS) entry which is preliminary data.</text>
</comment>
<sequence>MSDQSDGFSVKGTSINGSSNLLIEIAGLLYEGRPDIDLCTATRVPRTPASVADAVARFVSFAKNQYEDTVALYAALSTKLRTAGTAYAEVDGQKSRDFLRHVLEGDYRSPESRPS</sequence>
<reference evidence="1 2" key="1">
    <citation type="submission" date="2019-06" db="EMBL/GenBank/DDBJ databases">
        <title>Whole genome shotgun sequence of Streptomyces cacaoi subsp. cacaoi NBRC 12748.</title>
        <authorList>
            <person name="Hosoyama A."/>
            <person name="Uohara A."/>
            <person name="Ohji S."/>
            <person name="Ichikawa N."/>
        </authorList>
    </citation>
    <scope>NUCLEOTIDE SEQUENCE [LARGE SCALE GENOMIC DNA]</scope>
    <source>
        <strain evidence="1 2">NBRC 12748</strain>
    </source>
</reference>
<dbReference type="OrthoDB" id="4326671at2"/>
<dbReference type="Proteomes" id="UP000319210">
    <property type="component" value="Unassembled WGS sequence"/>
</dbReference>
<name>A0A4Y3R764_STRCI</name>
<protein>
    <submittedName>
        <fullName evidence="1">Uncharacterized protein</fullName>
    </submittedName>
</protein>